<name>A0A8K0CFN7_IGNLU</name>
<sequence length="79" mass="8795">MTGKLHNLECGMTAVETKLGWTLMGKKPTEENSKNDAALIVTSMFVEEADISNLWSLDVMGITDPVETKSRERGPRRDL</sequence>
<keyword evidence="2" id="KW-1185">Reference proteome</keyword>
<evidence type="ECO:0000313" key="2">
    <source>
        <dbReference type="Proteomes" id="UP000801492"/>
    </source>
</evidence>
<comment type="caution">
    <text evidence="1">The sequence shown here is derived from an EMBL/GenBank/DDBJ whole genome shotgun (WGS) entry which is preliminary data.</text>
</comment>
<organism evidence="1 2">
    <name type="scientific">Ignelater luminosus</name>
    <name type="common">Cucubano</name>
    <name type="synonym">Pyrophorus luminosus</name>
    <dbReference type="NCBI Taxonomy" id="2038154"/>
    <lineage>
        <taxon>Eukaryota</taxon>
        <taxon>Metazoa</taxon>
        <taxon>Ecdysozoa</taxon>
        <taxon>Arthropoda</taxon>
        <taxon>Hexapoda</taxon>
        <taxon>Insecta</taxon>
        <taxon>Pterygota</taxon>
        <taxon>Neoptera</taxon>
        <taxon>Endopterygota</taxon>
        <taxon>Coleoptera</taxon>
        <taxon>Polyphaga</taxon>
        <taxon>Elateriformia</taxon>
        <taxon>Elateroidea</taxon>
        <taxon>Elateridae</taxon>
        <taxon>Agrypninae</taxon>
        <taxon>Pyrophorini</taxon>
        <taxon>Ignelater</taxon>
    </lineage>
</organism>
<dbReference type="OrthoDB" id="416987at2759"/>
<protein>
    <submittedName>
        <fullName evidence="1">Uncharacterized protein</fullName>
    </submittedName>
</protein>
<proteinExistence type="predicted"/>
<evidence type="ECO:0000313" key="1">
    <source>
        <dbReference type="EMBL" id="KAF2884417.1"/>
    </source>
</evidence>
<gene>
    <name evidence="1" type="ORF">ILUMI_21757</name>
</gene>
<dbReference type="AlphaFoldDB" id="A0A8K0CFN7"/>
<accession>A0A8K0CFN7</accession>
<dbReference type="EMBL" id="VTPC01090177">
    <property type="protein sequence ID" value="KAF2884417.1"/>
    <property type="molecule type" value="Genomic_DNA"/>
</dbReference>
<reference evidence="1" key="1">
    <citation type="submission" date="2019-08" db="EMBL/GenBank/DDBJ databases">
        <title>The genome of the North American firefly Photinus pyralis.</title>
        <authorList>
            <consortium name="Photinus pyralis genome working group"/>
            <person name="Fallon T.R."/>
            <person name="Sander Lower S.E."/>
            <person name="Weng J.-K."/>
        </authorList>
    </citation>
    <scope>NUCLEOTIDE SEQUENCE</scope>
    <source>
        <strain evidence="1">TRF0915ILg1</strain>
        <tissue evidence="1">Whole body</tissue>
    </source>
</reference>
<dbReference type="Proteomes" id="UP000801492">
    <property type="component" value="Unassembled WGS sequence"/>
</dbReference>